<keyword evidence="3 9" id="KW-0853">WD repeat</keyword>
<keyword evidence="7" id="KW-0234">DNA repair</keyword>
<feature type="region of interest" description="Disordered" evidence="10">
    <location>
        <begin position="508"/>
        <end position="537"/>
    </location>
</feature>
<name>A0AAV2YKY7_9STRA</name>
<dbReference type="InterPro" id="IPR015943">
    <property type="entry name" value="WD40/YVTN_repeat-like_dom_sf"/>
</dbReference>
<dbReference type="InterPro" id="IPR036322">
    <property type="entry name" value="WD40_repeat_dom_sf"/>
</dbReference>
<comment type="subcellular location">
    <subcellularLocation>
        <location evidence="1">Nucleus</location>
    </subcellularLocation>
</comment>
<dbReference type="InterPro" id="IPR055410">
    <property type="entry name" value="Beta-prop_CAF1B_HIR1"/>
</dbReference>
<dbReference type="GO" id="GO:0006334">
    <property type="term" value="P:nucleosome assembly"/>
    <property type="evidence" value="ECO:0007669"/>
    <property type="project" value="TreeGrafter"/>
</dbReference>
<dbReference type="PROSITE" id="PS00678">
    <property type="entry name" value="WD_REPEATS_1"/>
    <property type="match status" value="1"/>
</dbReference>
<evidence type="ECO:0000313" key="12">
    <source>
        <dbReference type="EMBL" id="DAZ94755.1"/>
    </source>
</evidence>
<evidence type="ECO:0000256" key="5">
    <source>
        <dbReference type="ARBA" id="ARBA00022763"/>
    </source>
</evidence>
<dbReference type="PANTHER" id="PTHR15271">
    <property type="entry name" value="CHROMATIN ASSEMBLY FACTOR 1 SUBUNIT B"/>
    <property type="match status" value="1"/>
</dbReference>
<dbReference type="GO" id="GO:0006281">
    <property type="term" value="P:DNA repair"/>
    <property type="evidence" value="ECO:0007669"/>
    <property type="project" value="UniProtKB-KW"/>
</dbReference>
<dbReference type="PROSITE" id="PS50082">
    <property type="entry name" value="WD_REPEATS_2"/>
    <property type="match status" value="3"/>
</dbReference>
<feature type="region of interest" description="Disordered" evidence="10">
    <location>
        <begin position="620"/>
        <end position="654"/>
    </location>
</feature>
<protein>
    <recommendedName>
        <fullName evidence="11">CAF1B/HIR1 beta-propeller domain-containing protein</fullName>
    </recommendedName>
</protein>
<dbReference type="SMART" id="SM00320">
    <property type="entry name" value="WD40"/>
    <property type="match status" value="5"/>
</dbReference>
<gene>
    <name evidence="12" type="ORF">N0F65_011571</name>
</gene>
<dbReference type="Gene3D" id="2.130.10.10">
    <property type="entry name" value="YVTN repeat-like/Quinoprotein amine dehydrogenase"/>
    <property type="match status" value="2"/>
</dbReference>
<sequence length="654" mass="72246">MDGMSTEAPDKAAADAAAVTGVTASMIRVMTPEIRWHYGPTGLNEAILSIDFHQRNRPTIDAVDDGQKPYRILATGGADKEIKLWRIQDDLKDTTGIEFVFSLTGHDRSVNCVRFSPDGTYLASASDDSTVILWSKPKTADDDWRWDKITSFSDVSRTLLACGHKGDITDLAWSHDGAFLSSTSVDNSVVIWNVATAQMEERRRDHTQYVQGVAWDPLNEYLVTQGNDRTCRVYSLTGFDPITRQTTTKKNRKFSCVHTIKMRDLSNANESKKEENAPGDEAPAPVPKHRMYVDDTCPAFARRLTWTPDGNYLLTPTALFRETESSPAVNTVYAFSRGNLAQPTLHLPGQDKASIGIRCSPLLYQPRHGKESSAVSNLYQSKYRSLFSVITLNAVLLYDTEQTHPICVLKDLHYADLTDLAWSSDGQMLVISSQDGYLSFVLFDDEFLGDVVPAAEVEAFVKARTSVMFTPAVKVKRKKLKQPQPEESPNNKKNLVQEEAAVVVAAETTPAQSAPVPAPAAPTTSSEPKSIEPAASSAGGVNVLQVRKKRKIAPTLVSSTPSEVAVEAAKPTWELEGLDCLEEQKVSICKAEGAKHDDVDPVQRRMRLWRRELGSNERHRLKTEADAVRLAERPTHEGVTHEAGAPYQPPLREG</sequence>
<feature type="repeat" description="WD" evidence="9">
    <location>
        <begin position="103"/>
        <end position="135"/>
    </location>
</feature>
<keyword evidence="13" id="KW-1185">Reference proteome</keyword>
<keyword evidence="4" id="KW-0677">Repeat</keyword>
<keyword evidence="6" id="KW-0156">Chromatin regulator</keyword>
<reference evidence="12" key="1">
    <citation type="submission" date="2022-11" db="EMBL/GenBank/DDBJ databases">
        <authorList>
            <person name="Morgan W.R."/>
            <person name="Tartar A."/>
        </authorList>
    </citation>
    <scope>NUCLEOTIDE SEQUENCE</scope>
    <source>
        <strain evidence="12">ARSEF 373</strain>
    </source>
</reference>
<comment type="similarity">
    <text evidence="2">Belongs to the WD repeat HIR1 family.</text>
</comment>
<evidence type="ECO:0000256" key="4">
    <source>
        <dbReference type="ARBA" id="ARBA00022737"/>
    </source>
</evidence>
<dbReference type="PROSITE" id="PS50294">
    <property type="entry name" value="WD_REPEATS_REGION"/>
    <property type="match status" value="2"/>
</dbReference>
<dbReference type="InterPro" id="IPR001680">
    <property type="entry name" value="WD40_rpt"/>
</dbReference>
<feature type="compositionally biased region" description="Low complexity" evidence="10">
    <location>
        <begin position="508"/>
        <end position="528"/>
    </location>
</feature>
<dbReference type="EMBL" id="DAKRPA010000235">
    <property type="protein sequence ID" value="DAZ94755.1"/>
    <property type="molecule type" value="Genomic_DNA"/>
</dbReference>
<evidence type="ECO:0000256" key="9">
    <source>
        <dbReference type="PROSITE-ProRule" id="PRU00221"/>
    </source>
</evidence>
<evidence type="ECO:0000256" key="2">
    <source>
        <dbReference type="ARBA" id="ARBA00007306"/>
    </source>
</evidence>
<feature type="compositionally biased region" description="Basic and acidic residues" evidence="10">
    <location>
        <begin position="620"/>
        <end position="640"/>
    </location>
</feature>
<evidence type="ECO:0000256" key="10">
    <source>
        <dbReference type="SAM" id="MobiDB-lite"/>
    </source>
</evidence>
<feature type="repeat" description="WD" evidence="9">
    <location>
        <begin position="203"/>
        <end position="236"/>
    </location>
</feature>
<accession>A0AAV2YKY7</accession>
<keyword evidence="8" id="KW-0539">Nucleus</keyword>
<dbReference type="SUPFAM" id="SSF50978">
    <property type="entry name" value="WD40 repeat-like"/>
    <property type="match status" value="1"/>
</dbReference>
<evidence type="ECO:0000313" key="13">
    <source>
        <dbReference type="Proteomes" id="UP001146120"/>
    </source>
</evidence>
<evidence type="ECO:0000256" key="8">
    <source>
        <dbReference type="ARBA" id="ARBA00023242"/>
    </source>
</evidence>
<dbReference type="AlphaFoldDB" id="A0AAV2YKY7"/>
<evidence type="ECO:0000256" key="6">
    <source>
        <dbReference type="ARBA" id="ARBA00022853"/>
    </source>
</evidence>
<evidence type="ECO:0000256" key="3">
    <source>
        <dbReference type="ARBA" id="ARBA00022574"/>
    </source>
</evidence>
<keyword evidence="5" id="KW-0227">DNA damage</keyword>
<dbReference type="InterPro" id="IPR045145">
    <property type="entry name" value="PTHR15271"/>
</dbReference>
<dbReference type="GO" id="GO:0005634">
    <property type="term" value="C:nucleus"/>
    <property type="evidence" value="ECO:0007669"/>
    <property type="project" value="UniProtKB-SubCell"/>
</dbReference>
<feature type="repeat" description="WD" evidence="9">
    <location>
        <begin position="161"/>
        <end position="202"/>
    </location>
</feature>
<feature type="region of interest" description="Disordered" evidence="10">
    <location>
        <begin position="265"/>
        <end position="288"/>
    </location>
</feature>
<dbReference type="GO" id="GO:0006335">
    <property type="term" value="P:DNA replication-dependent chromatin assembly"/>
    <property type="evidence" value="ECO:0007669"/>
    <property type="project" value="InterPro"/>
</dbReference>
<dbReference type="GO" id="GO:0033186">
    <property type="term" value="C:CAF-1 complex"/>
    <property type="evidence" value="ECO:0007669"/>
    <property type="project" value="TreeGrafter"/>
</dbReference>
<proteinExistence type="inferred from homology"/>
<feature type="domain" description="CAF1B/HIR1 beta-propeller" evidence="11">
    <location>
        <begin position="28"/>
        <end position="446"/>
    </location>
</feature>
<reference evidence="12" key="2">
    <citation type="journal article" date="2023" name="Microbiol Resour">
        <title>Decontamination and Annotation of the Draft Genome Sequence of the Oomycete Lagenidium giganteum ARSEF 373.</title>
        <authorList>
            <person name="Morgan W.R."/>
            <person name="Tartar A."/>
        </authorList>
    </citation>
    <scope>NUCLEOTIDE SEQUENCE</scope>
    <source>
        <strain evidence="12">ARSEF 373</strain>
    </source>
</reference>
<dbReference type="Pfam" id="PF24105">
    <property type="entry name" value="Beta-prop_CAF1B_HIR1"/>
    <property type="match status" value="1"/>
</dbReference>
<evidence type="ECO:0000256" key="7">
    <source>
        <dbReference type="ARBA" id="ARBA00023204"/>
    </source>
</evidence>
<dbReference type="InterPro" id="IPR019775">
    <property type="entry name" value="WD40_repeat_CS"/>
</dbReference>
<evidence type="ECO:0000259" key="11">
    <source>
        <dbReference type="Pfam" id="PF24105"/>
    </source>
</evidence>
<dbReference type="PANTHER" id="PTHR15271:SF4">
    <property type="entry name" value="CHROMATIN ASSEMBLY FACTOR 1 SUBUNIT B"/>
    <property type="match status" value="1"/>
</dbReference>
<comment type="caution">
    <text evidence="12">The sequence shown here is derived from an EMBL/GenBank/DDBJ whole genome shotgun (WGS) entry which is preliminary data.</text>
</comment>
<organism evidence="12 13">
    <name type="scientific">Lagenidium giganteum</name>
    <dbReference type="NCBI Taxonomy" id="4803"/>
    <lineage>
        <taxon>Eukaryota</taxon>
        <taxon>Sar</taxon>
        <taxon>Stramenopiles</taxon>
        <taxon>Oomycota</taxon>
        <taxon>Peronosporomycetes</taxon>
        <taxon>Pythiales</taxon>
        <taxon>Pythiaceae</taxon>
    </lineage>
</organism>
<dbReference type="Proteomes" id="UP001146120">
    <property type="component" value="Unassembled WGS sequence"/>
</dbReference>
<evidence type="ECO:0000256" key="1">
    <source>
        <dbReference type="ARBA" id="ARBA00004123"/>
    </source>
</evidence>